<keyword evidence="3" id="KW-0804">Transcription</keyword>
<dbReference type="InterPro" id="IPR050109">
    <property type="entry name" value="HTH-type_TetR-like_transc_reg"/>
</dbReference>
<dbReference type="GO" id="GO:0000976">
    <property type="term" value="F:transcription cis-regulatory region binding"/>
    <property type="evidence" value="ECO:0007669"/>
    <property type="project" value="TreeGrafter"/>
</dbReference>
<keyword evidence="1" id="KW-0805">Transcription regulation</keyword>
<dbReference type="SUPFAM" id="SSF46689">
    <property type="entry name" value="Homeodomain-like"/>
    <property type="match status" value="1"/>
</dbReference>
<keyword evidence="2" id="KW-0238">DNA-binding</keyword>
<keyword evidence="5" id="KW-1185">Reference proteome</keyword>
<dbReference type="KEGG" id="cphy:B5808_02015"/>
<dbReference type="AlphaFoldDB" id="A0A1X9LG27"/>
<dbReference type="InterPro" id="IPR023772">
    <property type="entry name" value="DNA-bd_HTH_TetR-type_CS"/>
</dbReference>
<accession>A0A1X9LG27</accession>
<proteinExistence type="predicted"/>
<dbReference type="InterPro" id="IPR009057">
    <property type="entry name" value="Homeodomain-like_sf"/>
</dbReference>
<protein>
    <submittedName>
        <fullName evidence="4">Uncharacterized protein</fullName>
    </submittedName>
</protein>
<dbReference type="PANTHER" id="PTHR30055">
    <property type="entry name" value="HTH-TYPE TRANSCRIPTIONAL REGULATOR RUTR"/>
    <property type="match status" value="1"/>
</dbReference>
<evidence type="ECO:0000313" key="5">
    <source>
        <dbReference type="Proteomes" id="UP000192775"/>
    </source>
</evidence>
<gene>
    <name evidence="4" type="ORF">B5808_02015</name>
</gene>
<dbReference type="PROSITE" id="PS50977">
    <property type="entry name" value="HTH_TETR_2"/>
    <property type="match status" value="1"/>
</dbReference>
<evidence type="ECO:0000313" key="4">
    <source>
        <dbReference type="EMBL" id="ARJ04134.1"/>
    </source>
</evidence>
<reference evidence="4 5" key="1">
    <citation type="submission" date="2017-04" db="EMBL/GenBank/DDBJ databases">
        <authorList>
            <person name="Afonso C.L."/>
            <person name="Miller P.J."/>
            <person name="Scott M.A."/>
            <person name="Spackman E."/>
            <person name="Goraichik I."/>
            <person name="Dimitrov K.M."/>
            <person name="Suarez D.L."/>
            <person name="Swayne D.E."/>
        </authorList>
    </citation>
    <scope>NUCLEOTIDE SEQUENCE [LARGE SCALE GENOMIC DNA]</scope>
    <source>
        <strain evidence="5">XA(T)</strain>
    </source>
</reference>
<dbReference type="Pfam" id="PF00440">
    <property type="entry name" value="TetR_N"/>
    <property type="match status" value="1"/>
</dbReference>
<evidence type="ECO:0000256" key="2">
    <source>
        <dbReference type="ARBA" id="ARBA00023125"/>
    </source>
</evidence>
<organism evidence="4 5">
    <name type="scientific">Cnuibacter physcomitrellae</name>
    <dbReference type="NCBI Taxonomy" id="1619308"/>
    <lineage>
        <taxon>Bacteria</taxon>
        <taxon>Bacillati</taxon>
        <taxon>Actinomycetota</taxon>
        <taxon>Actinomycetes</taxon>
        <taxon>Micrococcales</taxon>
        <taxon>Microbacteriaceae</taxon>
        <taxon>Cnuibacter</taxon>
    </lineage>
</organism>
<dbReference type="Gene3D" id="1.10.357.10">
    <property type="entry name" value="Tetracycline Repressor, domain 2"/>
    <property type="match status" value="1"/>
</dbReference>
<dbReference type="InterPro" id="IPR001647">
    <property type="entry name" value="HTH_TetR"/>
</dbReference>
<dbReference type="RefSeq" id="WP_085017979.1">
    <property type="nucleotide sequence ID" value="NZ_BMHD01000001.1"/>
</dbReference>
<dbReference type="STRING" id="1619308.B5808_02015"/>
<dbReference type="PRINTS" id="PR00455">
    <property type="entry name" value="HTHTETR"/>
</dbReference>
<dbReference type="PROSITE" id="PS01081">
    <property type="entry name" value="HTH_TETR_1"/>
    <property type="match status" value="1"/>
</dbReference>
<dbReference type="PANTHER" id="PTHR30055:SF238">
    <property type="entry name" value="MYCOFACTOCIN BIOSYNTHESIS TRANSCRIPTIONAL REGULATOR MFTR-RELATED"/>
    <property type="match status" value="1"/>
</dbReference>
<sequence length="202" mass="21733">MPRWAPNAALRLERAAIELFAEKGFAGATVPEIAQRAGLTTRTFFRHFADKRDVLFLRERELPAVVAELLATAPPGLDPLALAMHGLESAATGDLERWKDDIRARRAIVESEPQLRERERLKSAVLTDAIRDGLRAGGVDADDAALTAAVATALFDAALERWLGGDDGLPLVEVLARLRARLGRLASVPVAGGGAEDEGVLR</sequence>
<name>A0A1X9LG27_9MICO</name>
<dbReference type="GO" id="GO:0003700">
    <property type="term" value="F:DNA-binding transcription factor activity"/>
    <property type="evidence" value="ECO:0007669"/>
    <property type="project" value="TreeGrafter"/>
</dbReference>
<dbReference type="Proteomes" id="UP000192775">
    <property type="component" value="Chromosome"/>
</dbReference>
<dbReference type="EMBL" id="CP020715">
    <property type="protein sequence ID" value="ARJ04134.1"/>
    <property type="molecule type" value="Genomic_DNA"/>
</dbReference>
<evidence type="ECO:0000256" key="3">
    <source>
        <dbReference type="ARBA" id="ARBA00023163"/>
    </source>
</evidence>
<evidence type="ECO:0000256" key="1">
    <source>
        <dbReference type="ARBA" id="ARBA00023015"/>
    </source>
</evidence>